<dbReference type="InterPro" id="IPR013762">
    <property type="entry name" value="Integrase-like_cat_sf"/>
</dbReference>
<dbReference type="GO" id="GO:0003677">
    <property type="term" value="F:DNA binding"/>
    <property type="evidence" value="ECO:0007669"/>
    <property type="project" value="InterPro"/>
</dbReference>
<comment type="caution">
    <text evidence="1">The sequence shown here is derived from an EMBL/GenBank/DDBJ whole genome shotgun (WGS) entry which is preliminary data.</text>
</comment>
<accession>A0AAV4HC75</accession>
<dbReference type="GO" id="GO:0015074">
    <property type="term" value="P:DNA integration"/>
    <property type="evidence" value="ECO:0007669"/>
    <property type="project" value="InterPro"/>
</dbReference>
<organism evidence="1 2">
    <name type="scientific">Elysia marginata</name>
    <dbReference type="NCBI Taxonomy" id="1093978"/>
    <lineage>
        <taxon>Eukaryota</taxon>
        <taxon>Metazoa</taxon>
        <taxon>Spiralia</taxon>
        <taxon>Lophotrochozoa</taxon>
        <taxon>Mollusca</taxon>
        <taxon>Gastropoda</taxon>
        <taxon>Heterobranchia</taxon>
        <taxon>Euthyneura</taxon>
        <taxon>Panpulmonata</taxon>
        <taxon>Sacoglossa</taxon>
        <taxon>Placobranchoidea</taxon>
        <taxon>Plakobranchidae</taxon>
        <taxon>Elysia</taxon>
    </lineage>
</organism>
<evidence type="ECO:0000313" key="1">
    <source>
        <dbReference type="EMBL" id="GFR94341.1"/>
    </source>
</evidence>
<name>A0AAV4HC75_9GAST</name>
<reference evidence="1 2" key="1">
    <citation type="journal article" date="2021" name="Elife">
        <title>Chloroplast acquisition without the gene transfer in kleptoplastic sea slugs, Plakobranchus ocellatus.</title>
        <authorList>
            <person name="Maeda T."/>
            <person name="Takahashi S."/>
            <person name="Yoshida T."/>
            <person name="Shimamura S."/>
            <person name="Takaki Y."/>
            <person name="Nagai Y."/>
            <person name="Toyoda A."/>
            <person name="Suzuki Y."/>
            <person name="Arimoto A."/>
            <person name="Ishii H."/>
            <person name="Satoh N."/>
            <person name="Nishiyama T."/>
            <person name="Hasebe M."/>
            <person name="Maruyama T."/>
            <person name="Minagawa J."/>
            <person name="Obokata J."/>
            <person name="Shigenobu S."/>
        </authorList>
    </citation>
    <scope>NUCLEOTIDE SEQUENCE [LARGE SCALE GENOMIC DNA]</scope>
</reference>
<keyword evidence="2" id="KW-1185">Reference proteome</keyword>
<gene>
    <name evidence="1" type="ORF">ElyMa_002665700</name>
</gene>
<sequence>MDWDKENNFINAPLRLLDKIVSKIESQKISGNCNSSRVEGDAVVQQTTKHVNLHTNQTSTSKTVLPACGSSNTRASSKQEVEMVRLESFWSNKLSKRHWNEQFFGLYRHFLAESTLEQYNSYLTRYKTFCIQSYGEFPPQTSFREASITGFLLNVTDVTIVSLGVGAATVSQILRKTLHAAGLAGEYTARGFRAAGATAAIRSGCDPDSTRQKGRWASRDVLFKMCIRGLLQGLTKFS</sequence>
<dbReference type="EMBL" id="BMAT01005497">
    <property type="protein sequence ID" value="GFR94341.1"/>
    <property type="molecule type" value="Genomic_DNA"/>
</dbReference>
<dbReference type="Gene3D" id="1.10.443.10">
    <property type="entry name" value="Intergrase catalytic core"/>
    <property type="match status" value="1"/>
</dbReference>
<protein>
    <submittedName>
        <fullName evidence="1">Uncharacterized protein</fullName>
    </submittedName>
</protein>
<dbReference type="GO" id="GO:0006310">
    <property type="term" value="P:DNA recombination"/>
    <property type="evidence" value="ECO:0007669"/>
    <property type="project" value="InterPro"/>
</dbReference>
<proteinExistence type="predicted"/>
<dbReference type="AlphaFoldDB" id="A0AAV4HC75"/>
<dbReference type="Proteomes" id="UP000762676">
    <property type="component" value="Unassembled WGS sequence"/>
</dbReference>
<evidence type="ECO:0000313" key="2">
    <source>
        <dbReference type="Proteomes" id="UP000762676"/>
    </source>
</evidence>